<reference evidence="1" key="1">
    <citation type="submission" date="2019-08" db="EMBL/GenBank/DDBJ databases">
        <authorList>
            <person name="Kucharzyk K."/>
            <person name="Murdoch R.W."/>
            <person name="Higgins S."/>
            <person name="Loffler F."/>
        </authorList>
    </citation>
    <scope>NUCLEOTIDE SEQUENCE</scope>
</reference>
<dbReference type="AlphaFoldDB" id="A0A645CAC8"/>
<evidence type="ECO:0000313" key="1">
    <source>
        <dbReference type="EMBL" id="MPM73886.1"/>
    </source>
</evidence>
<proteinExistence type="predicted"/>
<comment type="caution">
    <text evidence="1">The sequence shown here is derived from an EMBL/GenBank/DDBJ whole genome shotgun (WGS) entry which is preliminary data.</text>
</comment>
<dbReference type="EMBL" id="VSSQ01025628">
    <property type="protein sequence ID" value="MPM73886.1"/>
    <property type="molecule type" value="Genomic_DNA"/>
</dbReference>
<name>A0A645CAC8_9ZZZZ</name>
<sequence>MRDITRDLKTQLMQRSIPVDIHFNAQTVVIDLKDIEGFHTDAACFLSDTNNAAHFPGQNSFDL</sequence>
<protein>
    <submittedName>
        <fullName evidence="1">Uncharacterized protein</fullName>
    </submittedName>
</protein>
<organism evidence="1">
    <name type="scientific">bioreactor metagenome</name>
    <dbReference type="NCBI Taxonomy" id="1076179"/>
    <lineage>
        <taxon>unclassified sequences</taxon>
        <taxon>metagenomes</taxon>
        <taxon>ecological metagenomes</taxon>
    </lineage>
</organism>
<accession>A0A645CAC8</accession>
<gene>
    <name evidence="1" type="ORF">SDC9_120871</name>
</gene>